<dbReference type="Proteomes" id="UP001066276">
    <property type="component" value="Chromosome 11"/>
</dbReference>
<evidence type="ECO:0000313" key="3">
    <source>
        <dbReference type="Proteomes" id="UP001066276"/>
    </source>
</evidence>
<feature type="region of interest" description="Disordered" evidence="1">
    <location>
        <begin position="1"/>
        <end position="78"/>
    </location>
</feature>
<name>A0AAV7LP31_PLEWA</name>
<proteinExistence type="predicted"/>
<gene>
    <name evidence="2" type="ORF">NDU88_005276</name>
</gene>
<feature type="compositionally biased region" description="Polar residues" evidence="1">
    <location>
        <begin position="17"/>
        <end position="33"/>
    </location>
</feature>
<keyword evidence="3" id="KW-1185">Reference proteome</keyword>
<sequence length="110" mass="11994">MQSSPPPSPERRLTETRGGSSTPPGLRASNSFSALLDPGTYGPKQRGATPGLKGLEIRRGFPRKRSPPSGRTRDKGLYLNHSPMINCDWCLPRPDGWRLRASVGSRQNPG</sequence>
<reference evidence="2" key="1">
    <citation type="journal article" date="2022" name="bioRxiv">
        <title>Sequencing and chromosome-scale assembly of the giantPleurodeles waltlgenome.</title>
        <authorList>
            <person name="Brown T."/>
            <person name="Elewa A."/>
            <person name="Iarovenko S."/>
            <person name="Subramanian E."/>
            <person name="Araus A.J."/>
            <person name="Petzold A."/>
            <person name="Susuki M."/>
            <person name="Suzuki K.-i.T."/>
            <person name="Hayashi T."/>
            <person name="Toyoda A."/>
            <person name="Oliveira C."/>
            <person name="Osipova E."/>
            <person name="Leigh N.D."/>
            <person name="Simon A."/>
            <person name="Yun M.H."/>
        </authorList>
    </citation>
    <scope>NUCLEOTIDE SEQUENCE</scope>
    <source>
        <strain evidence="2">20211129_DDA</strain>
        <tissue evidence="2">Liver</tissue>
    </source>
</reference>
<evidence type="ECO:0000256" key="1">
    <source>
        <dbReference type="SAM" id="MobiDB-lite"/>
    </source>
</evidence>
<accession>A0AAV7LP31</accession>
<dbReference type="AlphaFoldDB" id="A0AAV7LP31"/>
<comment type="caution">
    <text evidence="2">The sequence shown here is derived from an EMBL/GenBank/DDBJ whole genome shotgun (WGS) entry which is preliminary data.</text>
</comment>
<evidence type="ECO:0000313" key="2">
    <source>
        <dbReference type="EMBL" id="KAJ1092164.1"/>
    </source>
</evidence>
<dbReference type="EMBL" id="JANPWB010000015">
    <property type="protein sequence ID" value="KAJ1092164.1"/>
    <property type="molecule type" value="Genomic_DNA"/>
</dbReference>
<protein>
    <submittedName>
        <fullName evidence="2">Uncharacterized protein</fullName>
    </submittedName>
</protein>
<organism evidence="2 3">
    <name type="scientific">Pleurodeles waltl</name>
    <name type="common">Iberian ribbed newt</name>
    <dbReference type="NCBI Taxonomy" id="8319"/>
    <lineage>
        <taxon>Eukaryota</taxon>
        <taxon>Metazoa</taxon>
        <taxon>Chordata</taxon>
        <taxon>Craniata</taxon>
        <taxon>Vertebrata</taxon>
        <taxon>Euteleostomi</taxon>
        <taxon>Amphibia</taxon>
        <taxon>Batrachia</taxon>
        <taxon>Caudata</taxon>
        <taxon>Salamandroidea</taxon>
        <taxon>Salamandridae</taxon>
        <taxon>Pleurodelinae</taxon>
        <taxon>Pleurodeles</taxon>
    </lineage>
</organism>